<sequence>MPPLYADDLSGLAHALVVLPTLDPVADHGRRYAERLRAAGTPARLTEYPGATHTFLSMPGLVPQAKAARAEIARSSETTSPGDEDRPSGAPIASSSWTAAGSWRRAPTTSCCAAADATPVSSK</sequence>
<name>A0A5M3W550_9ACTN</name>
<dbReference type="EMBL" id="BLAD01000074">
    <property type="protein sequence ID" value="GES03904.1"/>
    <property type="molecule type" value="Genomic_DNA"/>
</dbReference>
<dbReference type="Pfam" id="PF07859">
    <property type="entry name" value="Abhydrolase_3"/>
    <property type="match status" value="1"/>
</dbReference>
<dbReference type="InterPro" id="IPR013094">
    <property type="entry name" value="AB_hydrolase_3"/>
</dbReference>
<evidence type="ECO:0000256" key="1">
    <source>
        <dbReference type="SAM" id="MobiDB-lite"/>
    </source>
</evidence>
<feature type="domain" description="Alpha/beta hydrolase fold-3" evidence="2">
    <location>
        <begin position="3"/>
        <end position="56"/>
    </location>
</feature>
<dbReference type="Proteomes" id="UP000334990">
    <property type="component" value="Unassembled WGS sequence"/>
</dbReference>
<reference evidence="3 4" key="1">
    <citation type="submission" date="2019-10" db="EMBL/GenBank/DDBJ databases">
        <title>Whole genome shotgun sequence of Acrocarpospora corrugata NBRC 13972.</title>
        <authorList>
            <person name="Ichikawa N."/>
            <person name="Kimura A."/>
            <person name="Kitahashi Y."/>
            <person name="Komaki H."/>
            <person name="Oguchi A."/>
        </authorList>
    </citation>
    <scope>NUCLEOTIDE SEQUENCE [LARGE SCALE GENOMIC DNA]</scope>
    <source>
        <strain evidence="3 4">NBRC 13972</strain>
    </source>
</reference>
<accession>A0A5M3W550</accession>
<feature type="region of interest" description="Disordered" evidence="1">
    <location>
        <begin position="66"/>
        <end position="123"/>
    </location>
</feature>
<dbReference type="InterPro" id="IPR029058">
    <property type="entry name" value="AB_hydrolase_fold"/>
</dbReference>
<gene>
    <name evidence="3" type="ORF">Acor_59700</name>
</gene>
<dbReference type="AlphaFoldDB" id="A0A5M3W550"/>
<dbReference type="GO" id="GO:0016787">
    <property type="term" value="F:hydrolase activity"/>
    <property type="evidence" value="ECO:0007669"/>
    <property type="project" value="InterPro"/>
</dbReference>
<comment type="caution">
    <text evidence="3">The sequence shown here is derived from an EMBL/GenBank/DDBJ whole genome shotgun (WGS) entry which is preliminary data.</text>
</comment>
<evidence type="ECO:0000259" key="2">
    <source>
        <dbReference type="Pfam" id="PF07859"/>
    </source>
</evidence>
<evidence type="ECO:0000313" key="3">
    <source>
        <dbReference type="EMBL" id="GES03904.1"/>
    </source>
</evidence>
<protein>
    <recommendedName>
        <fullName evidence="2">Alpha/beta hydrolase fold-3 domain-containing protein</fullName>
    </recommendedName>
</protein>
<organism evidence="3 4">
    <name type="scientific">Acrocarpospora corrugata</name>
    <dbReference type="NCBI Taxonomy" id="35763"/>
    <lineage>
        <taxon>Bacteria</taxon>
        <taxon>Bacillati</taxon>
        <taxon>Actinomycetota</taxon>
        <taxon>Actinomycetes</taxon>
        <taxon>Streptosporangiales</taxon>
        <taxon>Streptosporangiaceae</taxon>
        <taxon>Acrocarpospora</taxon>
    </lineage>
</organism>
<proteinExistence type="predicted"/>
<keyword evidence="4" id="KW-1185">Reference proteome</keyword>
<dbReference type="SUPFAM" id="SSF53474">
    <property type="entry name" value="alpha/beta-Hydrolases"/>
    <property type="match status" value="1"/>
</dbReference>
<dbReference type="Gene3D" id="3.40.50.1820">
    <property type="entry name" value="alpha/beta hydrolase"/>
    <property type="match status" value="1"/>
</dbReference>
<evidence type="ECO:0000313" key="4">
    <source>
        <dbReference type="Proteomes" id="UP000334990"/>
    </source>
</evidence>